<dbReference type="PANTHER" id="PTHR43654:SF1">
    <property type="entry name" value="ISOPENTENYL PHOSPHATE KINASE"/>
    <property type="match status" value="1"/>
</dbReference>
<dbReference type="PRINTS" id="PR00474">
    <property type="entry name" value="GLU5KINASE"/>
</dbReference>
<dbReference type="AlphaFoldDB" id="A0A1F7J936"/>
<sequence>MSPINAERQPRSPEQEHFATRRLVVKIGSNAITEGSTKENPLNTELIGEIARQCSHLYKNGVEVVIVSSGAVACRRNLLSIEEHDIRDRQVEAIYGQPTLIGTWVEAFRKYGVIAGQALITENDLDEAKKVLRKSLKSGVVIVNWNDAVNTDEMRAFMRLADNDNSAAEVADAIEADTLLIVTDVEGVLDSSGILIEDGSSINKDNAFFRGSDKGTGGMSTKVEVLKDSTTRGIKGVIAGAKRQDFILEIAKGNSANCTTFQPR</sequence>
<dbReference type="GO" id="GO:0005524">
    <property type="term" value="F:ATP binding"/>
    <property type="evidence" value="ECO:0007669"/>
    <property type="project" value="UniProtKB-KW"/>
</dbReference>
<proteinExistence type="predicted"/>
<keyword evidence="4" id="KW-0067">ATP-binding</keyword>
<dbReference type="GO" id="GO:0005829">
    <property type="term" value="C:cytosol"/>
    <property type="evidence" value="ECO:0007669"/>
    <property type="project" value="TreeGrafter"/>
</dbReference>
<dbReference type="PANTHER" id="PTHR43654">
    <property type="entry name" value="GLUTAMATE 5-KINASE"/>
    <property type="match status" value="1"/>
</dbReference>
<evidence type="ECO:0000313" key="7">
    <source>
        <dbReference type="Proteomes" id="UP000176480"/>
    </source>
</evidence>
<evidence type="ECO:0000313" key="6">
    <source>
        <dbReference type="EMBL" id="OGK52129.1"/>
    </source>
</evidence>
<dbReference type="Gene3D" id="3.40.1160.10">
    <property type="entry name" value="Acetylglutamate kinase-like"/>
    <property type="match status" value="1"/>
</dbReference>
<protein>
    <recommendedName>
        <fullName evidence="5">Aspartate/glutamate/uridylate kinase domain-containing protein</fullName>
    </recommendedName>
</protein>
<dbReference type="GO" id="GO:0004349">
    <property type="term" value="F:glutamate 5-kinase activity"/>
    <property type="evidence" value="ECO:0007669"/>
    <property type="project" value="TreeGrafter"/>
</dbReference>
<comment type="caution">
    <text evidence="6">The sequence shown here is derived from an EMBL/GenBank/DDBJ whole genome shotgun (WGS) entry which is preliminary data.</text>
</comment>
<evidence type="ECO:0000256" key="2">
    <source>
        <dbReference type="ARBA" id="ARBA00022741"/>
    </source>
</evidence>
<dbReference type="SUPFAM" id="SSF53633">
    <property type="entry name" value="Carbamate kinase-like"/>
    <property type="match status" value="1"/>
</dbReference>
<evidence type="ECO:0000259" key="5">
    <source>
        <dbReference type="Pfam" id="PF00696"/>
    </source>
</evidence>
<evidence type="ECO:0000256" key="3">
    <source>
        <dbReference type="ARBA" id="ARBA00022777"/>
    </source>
</evidence>
<dbReference type="InterPro" id="IPR036393">
    <property type="entry name" value="AceGlu_kinase-like_sf"/>
</dbReference>
<evidence type="ECO:0000256" key="1">
    <source>
        <dbReference type="ARBA" id="ARBA00022679"/>
    </source>
</evidence>
<dbReference type="InterPro" id="IPR001057">
    <property type="entry name" value="Glu/AcGlu_kinase"/>
</dbReference>
<dbReference type="Pfam" id="PF00696">
    <property type="entry name" value="AA_kinase"/>
    <property type="match status" value="1"/>
</dbReference>
<gene>
    <name evidence="6" type="ORF">A2966_01620</name>
</gene>
<organism evidence="6 7">
    <name type="scientific">Candidatus Roizmanbacteria bacterium RIFCSPLOWO2_01_FULL_41_22</name>
    <dbReference type="NCBI Taxonomy" id="1802067"/>
    <lineage>
        <taxon>Bacteria</taxon>
        <taxon>Candidatus Roizmaniibacteriota</taxon>
    </lineage>
</organism>
<keyword evidence="1" id="KW-0808">Transferase</keyword>
<keyword evidence="2" id="KW-0547">Nucleotide-binding</keyword>
<dbReference type="STRING" id="1802067.A2966_01620"/>
<accession>A0A1F7J936</accession>
<dbReference type="InterPro" id="IPR001048">
    <property type="entry name" value="Asp/Glu/Uridylate_kinase"/>
</dbReference>
<keyword evidence="3" id="KW-0418">Kinase</keyword>
<dbReference type="Proteomes" id="UP000176480">
    <property type="component" value="Unassembled WGS sequence"/>
</dbReference>
<name>A0A1F7J936_9BACT</name>
<dbReference type="EMBL" id="MGAR01000014">
    <property type="protein sequence ID" value="OGK52129.1"/>
    <property type="molecule type" value="Genomic_DNA"/>
</dbReference>
<reference evidence="6 7" key="1">
    <citation type="journal article" date="2016" name="Nat. Commun.">
        <title>Thousands of microbial genomes shed light on interconnected biogeochemical processes in an aquifer system.</title>
        <authorList>
            <person name="Anantharaman K."/>
            <person name="Brown C.T."/>
            <person name="Hug L.A."/>
            <person name="Sharon I."/>
            <person name="Castelle C.J."/>
            <person name="Probst A.J."/>
            <person name="Thomas B.C."/>
            <person name="Singh A."/>
            <person name="Wilkins M.J."/>
            <person name="Karaoz U."/>
            <person name="Brodie E.L."/>
            <person name="Williams K.H."/>
            <person name="Hubbard S.S."/>
            <person name="Banfield J.F."/>
        </authorList>
    </citation>
    <scope>NUCLEOTIDE SEQUENCE [LARGE SCALE GENOMIC DNA]</scope>
</reference>
<evidence type="ECO:0000256" key="4">
    <source>
        <dbReference type="ARBA" id="ARBA00022840"/>
    </source>
</evidence>
<feature type="domain" description="Aspartate/glutamate/uridylate kinase" evidence="5">
    <location>
        <begin position="22"/>
        <end position="239"/>
    </location>
</feature>